<evidence type="ECO:0000256" key="2">
    <source>
        <dbReference type="ARBA" id="ARBA00009773"/>
    </source>
</evidence>
<feature type="transmembrane region" description="Helical" evidence="6">
    <location>
        <begin position="278"/>
        <end position="302"/>
    </location>
</feature>
<feature type="transmembrane region" description="Helical" evidence="6">
    <location>
        <begin position="250"/>
        <end position="272"/>
    </location>
</feature>
<dbReference type="GO" id="GO:0055085">
    <property type="term" value="P:transmembrane transport"/>
    <property type="evidence" value="ECO:0007669"/>
    <property type="project" value="TreeGrafter"/>
</dbReference>
<feature type="transmembrane region" description="Helical" evidence="6">
    <location>
        <begin position="188"/>
        <end position="215"/>
    </location>
</feature>
<evidence type="ECO:0000256" key="5">
    <source>
        <dbReference type="ARBA" id="ARBA00023136"/>
    </source>
</evidence>
<gene>
    <name evidence="7" type="ORF">SAMN05216175_109112</name>
</gene>
<protein>
    <submittedName>
        <fullName evidence="7">Predicted PurR-regulated permease PerM</fullName>
    </submittedName>
</protein>
<evidence type="ECO:0000313" key="7">
    <source>
        <dbReference type="EMBL" id="SFG60577.1"/>
    </source>
</evidence>
<feature type="transmembrane region" description="Helical" evidence="6">
    <location>
        <begin position="49"/>
        <end position="69"/>
    </location>
</feature>
<dbReference type="STRING" id="1045558.SAMN05216175_109112"/>
<comment type="subcellular location">
    <subcellularLocation>
        <location evidence="1">Membrane</location>
        <topology evidence="1">Multi-pass membrane protein</topology>
    </subcellularLocation>
</comment>
<evidence type="ECO:0000256" key="6">
    <source>
        <dbReference type="SAM" id="Phobius"/>
    </source>
</evidence>
<dbReference type="AlphaFoldDB" id="A0A1I2TBC2"/>
<feature type="transmembrane region" description="Helical" evidence="6">
    <location>
        <begin position="354"/>
        <end position="376"/>
    </location>
</feature>
<keyword evidence="4 6" id="KW-1133">Transmembrane helix</keyword>
<dbReference type="GO" id="GO:0016020">
    <property type="term" value="C:membrane"/>
    <property type="evidence" value="ECO:0007669"/>
    <property type="project" value="UniProtKB-SubCell"/>
</dbReference>
<evidence type="ECO:0000256" key="1">
    <source>
        <dbReference type="ARBA" id="ARBA00004141"/>
    </source>
</evidence>
<dbReference type="InterPro" id="IPR002549">
    <property type="entry name" value="AI-2E-like"/>
</dbReference>
<comment type="similarity">
    <text evidence="2">Belongs to the autoinducer-2 exporter (AI-2E) (TC 2.A.86) family.</text>
</comment>
<proteinExistence type="inferred from homology"/>
<feature type="transmembrane region" description="Helical" evidence="6">
    <location>
        <begin position="314"/>
        <end position="334"/>
    </location>
</feature>
<name>A0A1I2TBC2_9GAMM</name>
<reference evidence="8" key="1">
    <citation type="submission" date="2016-10" db="EMBL/GenBank/DDBJ databases">
        <authorList>
            <person name="Varghese N."/>
            <person name="Submissions S."/>
        </authorList>
    </citation>
    <scope>NUCLEOTIDE SEQUENCE [LARGE SCALE GENOMIC DNA]</scope>
    <source>
        <strain evidence="8">CGMCC 1.10971</strain>
    </source>
</reference>
<dbReference type="OrthoDB" id="9799225at2"/>
<evidence type="ECO:0000256" key="4">
    <source>
        <dbReference type="ARBA" id="ARBA00022989"/>
    </source>
</evidence>
<dbReference type="Proteomes" id="UP000198623">
    <property type="component" value="Unassembled WGS sequence"/>
</dbReference>
<feature type="transmembrane region" description="Helical" evidence="6">
    <location>
        <begin position="78"/>
        <end position="96"/>
    </location>
</feature>
<keyword evidence="3 6" id="KW-0812">Transmembrane</keyword>
<evidence type="ECO:0000256" key="3">
    <source>
        <dbReference type="ARBA" id="ARBA00022692"/>
    </source>
</evidence>
<dbReference type="EMBL" id="FOOU01000009">
    <property type="protein sequence ID" value="SFG60577.1"/>
    <property type="molecule type" value="Genomic_DNA"/>
</dbReference>
<dbReference type="PANTHER" id="PTHR21716">
    <property type="entry name" value="TRANSMEMBRANE PROTEIN"/>
    <property type="match status" value="1"/>
</dbReference>
<feature type="transmembrane region" description="Helical" evidence="6">
    <location>
        <begin position="25"/>
        <end position="43"/>
    </location>
</feature>
<accession>A0A1I2TBC2</accession>
<dbReference type="Pfam" id="PF01594">
    <property type="entry name" value="AI-2E_transport"/>
    <property type="match status" value="1"/>
</dbReference>
<keyword evidence="5 6" id="KW-0472">Membrane</keyword>
<dbReference type="PANTHER" id="PTHR21716:SF16">
    <property type="entry name" value="BLL1467 PROTEIN"/>
    <property type="match status" value="1"/>
</dbReference>
<dbReference type="RefSeq" id="WP_090728649.1">
    <property type="nucleotide sequence ID" value="NZ_FOOU01000009.1"/>
</dbReference>
<organism evidence="7 8">
    <name type="scientific">Neptunomonas qingdaonensis</name>
    <dbReference type="NCBI Taxonomy" id="1045558"/>
    <lineage>
        <taxon>Bacteria</taxon>
        <taxon>Pseudomonadati</taxon>
        <taxon>Pseudomonadota</taxon>
        <taxon>Gammaproteobacteria</taxon>
        <taxon>Oceanospirillales</taxon>
        <taxon>Oceanospirillaceae</taxon>
        <taxon>Neptunomonas</taxon>
    </lineage>
</organism>
<evidence type="ECO:0000313" key="8">
    <source>
        <dbReference type="Proteomes" id="UP000198623"/>
    </source>
</evidence>
<sequence>MINNESGQVATNKPLTNADVPKRSVYTVSLYGLLALALLYTLYFAKSLLMPILVALLFSLLLSPLVTLFKRFYIPRTLSAIILLAMIGGPVTMLAIELTEPAQKWLAQLPQLSTKLTKELDDISLAISPDSAPKVNTQASPPKEKSFKLFGFFSKDDPPEVIVGDGEVETHVNSELSEHVIRGGIEKIISILGATPVVIAQFVAFVILVLFLLVFGPRLYDSYLEIFLSEQKHRRPATLKGKLQKELSRYILTVTIINTLLGIVTAGVFWMMDVDDALLWGALVGVLNFAPYVGPIVALMVLSLAGVTQYGMEWVALLPAAVYFGINLLEAQFITPTVLGRHLRLNPLILVVWLFIWGWLWGAAGVLLAVPLLVCLKLAAAQLNIMTDWVKLIETSADHLSVPHSATSGTDALLTLPENGSESGAENVLERVPEK</sequence>
<keyword evidence="8" id="KW-1185">Reference proteome</keyword>